<dbReference type="RefSeq" id="WP_162317014.1">
    <property type="nucleotide sequence ID" value="NZ_JAHQXF010000001.1"/>
</dbReference>
<dbReference type="AlphaFoldDB" id="A0A8J8C313"/>
<proteinExistence type="predicted"/>
<evidence type="ECO:0000259" key="1">
    <source>
        <dbReference type="Pfam" id="PF14344"/>
    </source>
</evidence>
<feature type="domain" description="DUF4397" evidence="1">
    <location>
        <begin position="41"/>
        <end position="157"/>
    </location>
</feature>
<sequence>MTPDRRDVLRGIAATGTASAIAGVASAHDDDDDDDYDDEDALVRVVHASPDAPDVDVYVDGDRVLRDVEYGTISDYLRVEPDEYEVKITAAGDRDAIVFEDDLELEEDEAYTVVATGEFEEDDFEVFVYEDDRSTRRDRARVRVIHASPDAPDVDVTLDEGDTVLVEDLEFGEESDYLTVKPDRYELEVRPASSKNDNPFDAEFDARLRRGRVYTIVATGFFMPDKAAEYEVFDLLAAVDARRDGDDDDH</sequence>
<dbReference type="InterPro" id="IPR006311">
    <property type="entry name" value="TAT_signal"/>
</dbReference>
<reference evidence="2 3" key="1">
    <citation type="submission" date="2021-06" db="EMBL/GenBank/DDBJ databases">
        <title>New haloarchaea isolates fom saline soil.</title>
        <authorList>
            <person name="Duran-Viseras A."/>
            <person name="Sanchez-Porro C.S."/>
            <person name="Ventosa A."/>
        </authorList>
    </citation>
    <scope>NUCLEOTIDE SEQUENCE [LARGE SCALE GENOMIC DNA]</scope>
    <source>
        <strain evidence="2 3">JCM 183640</strain>
    </source>
</reference>
<protein>
    <submittedName>
        <fullName evidence="2">DUF4397 domain-containing protein</fullName>
    </submittedName>
</protein>
<dbReference type="InterPro" id="IPR025510">
    <property type="entry name" value="DUF4397"/>
</dbReference>
<comment type="caution">
    <text evidence="2">The sequence shown here is derived from an EMBL/GenBank/DDBJ whole genome shotgun (WGS) entry which is preliminary data.</text>
</comment>
<evidence type="ECO:0000313" key="2">
    <source>
        <dbReference type="EMBL" id="MBV0923921.1"/>
    </source>
</evidence>
<dbReference type="Pfam" id="PF14344">
    <property type="entry name" value="DUF4397"/>
    <property type="match status" value="1"/>
</dbReference>
<keyword evidence="3" id="KW-1185">Reference proteome</keyword>
<dbReference type="OrthoDB" id="187327at2157"/>
<dbReference type="EMBL" id="JAHQXF010000001">
    <property type="protein sequence ID" value="MBV0923921.1"/>
    <property type="molecule type" value="Genomic_DNA"/>
</dbReference>
<evidence type="ECO:0000313" key="3">
    <source>
        <dbReference type="Proteomes" id="UP000766550"/>
    </source>
</evidence>
<gene>
    <name evidence="2" type="ORF">KTS45_06865</name>
</gene>
<name>A0A8J8C313_9EURY</name>
<organism evidence="2 3">
    <name type="scientific">Haloarcula limicola</name>
    <dbReference type="NCBI Taxonomy" id="1429915"/>
    <lineage>
        <taxon>Archaea</taxon>
        <taxon>Methanobacteriati</taxon>
        <taxon>Methanobacteriota</taxon>
        <taxon>Stenosarchaea group</taxon>
        <taxon>Halobacteria</taxon>
        <taxon>Halobacteriales</taxon>
        <taxon>Haloarculaceae</taxon>
        <taxon>Haloarcula</taxon>
    </lineage>
</organism>
<dbReference type="Proteomes" id="UP000766550">
    <property type="component" value="Unassembled WGS sequence"/>
</dbReference>
<dbReference type="PROSITE" id="PS51318">
    <property type="entry name" value="TAT"/>
    <property type="match status" value="1"/>
</dbReference>
<accession>A0A8J8C313</accession>